<reference evidence="2 3" key="1">
    <citation type="submission" date="2024-05" db="EMBL/GenBank/DDBJ databases">
        <title>Genome sequencing and assembly of Indian major carp, Cirrhinus mrigala (Hamilton, 1822).</title>
        <authorList>
            <person name="Mohindra V."/>
            <person name="Chowdhury L.M."/>
            <person name="Lal K."/>
            <person name="Jena J.K."/>
        </authorList>
    </citation>
    <scope>NUCLEOTIDE SEQUENCE [LARGE SCALE GENOMIC DNA]</scope>
    <source>
        <strain evidence="2">CM1030</strain>
        <tissue evidence="2">Blood</tissue>
    </source>
</reference>
<proteinExistence type="predicted"/>
<feature type="compositionally biased region" description="Low complexity" evidence="1">
    <location>
        <begin position="75"/>
        <end position="93"/>
    </location>
</feature>
<evidence type="ECO:0000256" key="1">
    <source>
        <dbReference type="SAM" id="MobiDB-lite"/>
    </source>
</evidence>
<accession>A0ABD0MGG4</accession>
<feature type="region of interest" description="Disordered" evidence="1">
    <location>
        <begin position="1"/>
        <end position="96"/>
    </location>
</feature>
<gene>
    <name evidence="2" type="ORF">M9458_056612</name>
</gene>
<keyword evidence="3" id="KW-1185">Reference proteome</keyword>
<name>A0ABD0MGG4_CIRMR</name>
<sequence>MSEIEIEEYSLDIEDPAAPPASVQATDQASSQATSAPQDPPIEPAAASRGRRPSRATATHTSRRRITPSPPPSKRQPSSPASSYASALSSAPAKGKWTVAGLRQALASSGVIIPCRSTKSDLLDLYASLQAGENPNFTLPFRASGRACTGRSAPYSRPEQTTPPRTASRPPGRSKRPSASLGHAPKAAVASHCPPP</sequence>
<feature type="region of interest" description="Disordered" evidence="1">
    <location>
        <begin position="134"/>
        <end position="196"/>
    </location>
</feature>
<evidence type="ECO:0000313" key="3">
    <source>
        <dbReference type="Proteomes" id="UP001529510"/>
    </source>
</evidence>
<evidence type="ECO:0000313" key="2">
    <source>
        <dbReference type="EMBL" id="KAL0148072.1"/>
    </source>
</evidence>
<dbReference type="EMBL" id="JAMKFB020000713">
    <property type="protein sequence ID" value="KAL0148072.1"/>
    <property type="molecule type" value="Genomic_DNA"/>
</dbReference>
<protein>
    <submittedName>
        <fullName evidence="2">Uncharacterized protein</fullName>
    </submittedName>
</protein>
<feature type="compositionally biased region" description="Low complexity" evidence="1">
    <location>
        <begin position="24"/>
        <end position="37"/>
    </location>
</feature>
<dbReference type="Proteomes" id="UP001529510">
    <property type="component" value="Unassembled WGS sequence"/>
</dbReference>
<comment type="caution">
    <text evidence="2">The sequence shown here is derived from an EMBL/GenBank/DDBJ whole genome shotgun (WGS) entry which is preliminary data.</text>
</comment>
<organism evidence="2 3">
    <name type="scientific">Cirrhinus mrigala</name>
    <name type="common">Mrigala</name>
    <dbReference type="NCBI Taxonomy" id="683832"/>
    <lineage>
        <taxon>Eukaryota</taxon>
        <taxon>Metazoa</taxon>
        <taxon>Chordata</taxon>
        <taxon>Craniata</taxon>
        <taxon>Vertebrata</taxon>
        <taxon>Euteleostomi</taxon>
        <taxon>Actinopterygii</taxon>
        <taxon>Neopterygii</taxon>
        <taxon>Teleostei</taxon>
        <taxon>Ostariophysi</taxon>
        <taxon>Cypriniformes</taxon>
        <taxon>Cyprinidae</taxon>
        <taxon>Labeoninae</taxon>
        <taxon>Labeonini</taxon>
        <taxon>Cirrhinus</taxon>
    </lineage>
</organism>
<feature type="compositionally biased region" description="Acidic residues" evidence="1">
    <location>
        <begin position="1"/>
        <end position="15"/>
    </location>
</feature>
<dbReference type="AlphaFoldDB" id="A0ABD0MGG4"/>